<protein>
    <submittedName>
        <fullName evidence="1">Uncharacterized protein</fullName>
    </submittedName>
</protein>
<accession>A0A7I8LMN9</accession>
<name>A0A7I8LMN9_SPIIN</name>
<dbReference type="OrthoDB" id="1732626at2759"/>
<sequence length="86" mass="9535">MDNRPEVTWRPRGLSFLGKTDAYITLIRLTSEADVEEQLNWIWVGAARTQAPAGTNYDVHSPTWGDGRRAPLLSAMEAANLGHEPS</sequence>
<dbReference type="EMBL" id="LR746281">
    <property type="protein sequence ID" value="CAA7410504.1"/>
    <property type="molecule type" value="Genomic_DNA"/>
</dbReference>
<proteinExistence type="predicted"/>
<organism evidence="1 2">
    <name type="scientific">Spirodela intermedia</name>
    <name type="common">Intermediate duckweed</name>
    <dbReference type="NCBI Taxonomy" id="51605"/>
    <lineage>
        <taxon>Eukaryota</taxon>
        <taxon>Viridiplantae</taxon>
        <taxon>Streptophyta</taxon>
        <taxon>Embryophyta</taxon>
        <taxon>Tracheophyta</taxon>
        <taxon>Spermatophyta</taxon>
        <taxon>Magnoliopsida</taxon>
        <taxon>Liliopsida</taxon>
        <taxon>Araceae</taxon>
        <taxon>Lemnoideae</taxon>
        <taxon>Spirodela</taxon>
    </lineage>
</organism>
<evidence type="ECO:0000313" key="1">
    <source>
        <dbReference type="EMBL" id="CAA7410504.1"/>
    </source>
</evidence>
<evidence type="ECO:0000313" key="2">
    <source>
        <dbReference type="Proteomes" id="UP000663760"/>
    </source>
</evidence>
<dbReference type="AlphaFoldDB" id="A0A7I8LMN9"/>
<dbReference type="Proteomes" id="UP000663760">
    <property type="component" value="Chromosome 18"/>
</dbReference>
<reference evidence="1" key="1">
    <citation type="submission" date="2020-02" db="EMBL/GenBank/DDBJ databases">
        <authorList>
            <person name="Scholz U."/>
            <person name="Mascher M."/>
            <person name="Fiebig A."/>
        </authorList>
    </citation>
    <scope>NUCLEOTIDE SEQUENCE</scope>
</reference>
<gene>
    <name evidence="1" type="ORF">SI8410_18021182</name>
</gene>
<keyword evidence="2" id="KW-1185">Reference proteome</keyword>